<organism evidence="1 2">
    <name type="scientific">Gracilariopsis chorda</name>
    <dbReference type="NCBI Taxonomy" id="448386"/>
    <lineage>
        <taxon>Eukaryota</taxon>
        <taxon>Rhodophyta</taxon>
        <taxon>Florideophyceae</taxon>
        <taxon>Rhodymeniophycidae</taxon>
        <taxon>Gracilariales</taxon>
        <taxon>Gracilariaceae</taxon>
        <taxon>Gracilariopsis</taxon>
    </lineage>
</organism>
<dbReference type="AlphaFoldDB" id="A0A2V3IZ53"/>
<accession>A0A2V3IZ53</accession>
<evidence type="ECO:0000313" key="2">
    <source>
        <dbReference type="Proteomes" id="UP000247409"/>
    </source>
</evidence>
<sequence>MTLQSFTDACSVQVDENRQECVTGEYGDIQWHHSKTMYKQLRPVMGKKYL</sequence>
<dbReference type="EMBL" id="NBIV01000026">
    <property type="protein sequence ID" value="PXF47333.1"/>
    <property type="molecule type" value="Genomic_DNA"/>
</dbReference>
<gene>
    <name evidence="1" type="ORF">BWQ96_02946</name>
</gene>
<proteinExistence type="predicted"/>
<keyword evidence="2" id="KW-1185">Reference proteome</keyword>
<name>A0A2V3IZ53_9FLOR</name>
<protein>
    <submittedName>
        <fullName evidence="1">Uncharacterized protein</fullName>
    </submittedName>
</protein>
<dbReference type="Proteomes" id="UP000247409">
    <property type="component" value="Unassembled WGS sequence"/>
</dbReference>
<reference evidence="1 2" key="1">
    <citation type="journal article" date="2018" name="Mol. Biol. Evol.">
        <title>Analysis of the draft genome of the red seaweed Gracilariopsis chorda provides insights into genome size evolution in Rhodophyta.</title>
        <authorList>
            <person name="Lee J."/>
            <person name="Yang E.C."/>
            <person name="Graf L."/>
            <person name="Yang J.H."/>
            <person name="Qiu H."/>
            <person name="Zel Zion U."/>
            <person name="Chan C.X."/>
            <person name="Stephens T.G."/>
            <person name="Weber A.P.M."/>
            <person name="Boo G.H."/>
            <person name="Boo S.M."/>
            <person name="Kim K.M."/>
            <person name="Shin Y."/>
            <person name="Jung M."/>
            <person name="Lee S.J."/>
            <person name="Yim H.S."/>
            <person name="Lee J.H."/>
            <person name="Bhattacharya D."/>
            <person name="Yoon H.S."/>
        </authorList>
    </citation>
    <scope>NUCLEOTIDE SEQUENCE [LARGE SCALE GENOMIC DNA]</scope>
    <source>
        <strain evidence="1 2">SKKU-2015</strain>
        <tissue evidence="1">Whole body</tissue>
    </source>
</reference>
<comment type="caution">
    <text evidence="1">The sequence shown here is derived from an EMBL/GenBank/DDBJ whole genome shotgun (WGS) entry which is preliminary data.</text>
</comment>
<evidence type="ECO:0000313" key="1">
    <source>
        <dbReference type="EMBL" id="PXF47333.1"/>
    </source>
</evidence>